<dbReference type="GO" id="GO:0030246">
    <property type="term" value="F:carbohydrate binding"/>
    <property type="evidence" value="ECO:0007669"/>
    <property type="project" value="UniProtKB-UniRule"/>
</dbReference>
<dbReference type="CDD" id="cd00070">
    <property type="entry name" value="GLECT"/>
    <property type="match status" value="1"/>
</dbReference>
<dbReference type="GO" id="GO:0005829">
    <property type="term" value="C:cytosol"/>
    <property type="evidence" value="ECO:0007669"/>
    <property type="project" value="TreeGrafter"/>
</dbReference>
<dbReference type="SUPFAM" id="SSF49899">
    <property type="entry name" value="Concanavalin A-like lectins/glucanases"/>
    <property type="match status" value="1"/>
</dbReference>
<dbReference type="SMART" id="SM00908">
    <property type="entry name" value="Gal-bind_lectin"/>
    <property type="match status" value="1"/>
</dbReference>
<dbReference type="Gene3D" id="2.60.120.200">
    <property type="match status" value="1"/>
</dbReference>
<dbReference type="EMBL" id="JAFHDT010000014">
    <property type="protein sequence ID" value="KAI7801040.1"/>
    <property type="molecule type" value="Genomic_DNA"/>
</dbReference>
<gene>
    <name evidence="5" type="ORF">IRJ41_018260</name>
</gene>
<evidence type="ECO:0000259" key="4">
    <source>
        <dbReference type="PROSITE" id="PS51304"/>
    </source>
</evidence>
<dbReference type="InterPro" id="IPR001079">
    <property type="entry name" value="Galectin_CRD"/>
</dbReference>
<protein>
    <recommendedName>
        <fullName evidence="3">Galectin</fullName>
    </recommendedName>
</protein>
<dbReference type="PANTHER" id="PTHR11346:SF80">
    <property type="entry name" value="GALECTIN-9C"/>
    <property type="match status" value="1"/>
</dbReference>
<reference evidence="5" key="1">
    <citation type="submission" date="2021-02" db="EMBL/GenBank/DDBJ databases">
        <title>Comparative genomics reveals that relaxation of natural selection precedes convergent phenotypic evolution of cavefish.</title>
        <authorList>
            <person name="Peng Z."/>
        </authorList>
    </citation>
    <scope>NUCLEOTIDE SEQUENCE</scope>
    <source>
        <tissue evidence="5">Muscle</tissue>
    </source>
</reference>
<dbReference type="InterPro" id="IPR013320">
    <property type="entry name" value="ConA-like_dom_sf"/>
</dbReference>
<dbReference type="PANTHER" id="PTHR11346">
    <property type="entry name" value="GALECTIN"/>
    <property type="match status" value="1"/>
</dbReference>
<dbReference type="PROSITE" id="PS51304">
    <property type="entry name" value="GALECTIN"/>
    <property type="match status" value="1"/>
</dbReference>
<keyword evidence="1 3" id="KW-0430">Lectin</keyword>
<keyword evidence="6" id="KW-1185">Reference proteome</keyword>
<evidence type="ECO:0000313" key="6">
    <source>
        <dbReference type="Proteomes" id="UP001059041"/>
    </source>
</evidence>
<evidence type="ECO:0000313" key="5">
    <source>
        <dbReference type="EMBL" id="KAI7801040.1"/>
    </source>
</evidence>
<dbReference type="FunFam" id="2.60.120.200:FF:000124">
    <property type="entry name" value="Galectin-4"/>
    <property type="match status" value="1"/>
</dbReference>
<evidence type="ECO:0000256" key="1">
    <source>
        <dbReference type="ARBA" id="ARBA00022734"/>
    </source>
</evidence>
<name>A0A9W7TLC9_TRIRA</name>
<keyword evidence="2" id="KW-0677">Repeat</keyword>
<dbReference type="SMART" id="SM00276">
    <property type="entry name" value="GLECT"/>
    <property type="match status" value="1"/>
</dbReference>
<dbReference type="Proteomes" id="UP001059041">
    <property type="component" value="Linkage Group LG14"/>
</dbReference>
<proteinExistence type="predicted"/>
<dbReference type="GO" id="GO:2000562">
    <property type="term" value="P:negative regulation of CD4-positive, alpha-beta T cell proliferation"/>
    <property type="evidence" value="ECO:0007669"/>
    <property type="project" value="TreeGrafter"/>
</dbReference>
<dbReference type="GO" id="GO:0005634">
    <property type="term" value="C:nucleus"/>
    <property type="evidence" value="ECO:0007669"/>
    <property type="project" value="TreeGrafter"/>
</dbReference>
<comment type="caution">
    <text evidence="5">The sequence shown here is derived from an EMBL/GenBank/DDBJ whole genome shotgun (WGS) entry which is preliminary data.</text>
</comment>
<accession>A0A9W7TLC9</accession>
<dbReference type="GO" id="GO:0016936">
    <property type="term" value="F:galactoside binding"/>
    <property type="evidence" value="ECO:0007669"/>
    <property type="project" value="TreeGrafter"/>
</dbReference>
<dbReference type="GO" id="GO:0032689">
    <property type="term" value="P:negative regulation of type II interferon production"/>
    <property type="evidence" value="ECO:0007669"/>
    <property type="project" value="TreeGrafter"/>
</dbReference>
<sequence>AVPYISVINGPLKPGKSFIIRGVVNPTNPYRMEFNFRHRYGIAFHFNPRFDKNRVVCNTWYGTWGKEEYPAGMPFKAGQPFEVYIYCTDSVYNVSVNGQQMCNYNHRFMELKNIDVLDVCGDLQVISVEV</sequence>
<dbReference type="Pfam" id="PF00337">
    <property type="entry name" value="Gal-bind_lectin"/>
    <property type="match status" value="1"/>
</dbReference>
<evidence type="ECO:0000256" key="3">
    <source>
        <dbReference type="RuleBase" id="RU102079"/>
    </source>
</evidence>
<organism evidence="5 6">
    <name type="scientific">Triplophysa rosa</name>
    <name type="common">Cave loach</name>
    <dbReference type="NCBI Taxonomy" id="992332"/>
    <lineage>
        <taxon>Eukaryota</taxon>
        <taxon>Metazoa</taxon>
        <taxon>Chordata</taxon>
        <taxon>Craniata</taxon>
        <taxon>Vertebrata</taxon>
        <taxon>Euteleostomi</taxon>
        <taxon>Actinopterygii</taxon>
        <taxon>Neopterygii</taxon>
        <taxon>Teleostei</taxon>
        <taxon>Ostariophysi</taxon>
        <taxon>Cypriniformes</taxon>
        <taxon>Nemacheilidae</taxon>
        <taxon>Triplophysa</taxon>
    </lineage>
</organism>
<dbReference type="InterPro" id="IPR044156">
    <property type="entry name" value="Galectin-like"/>
</dbReference>
<evidence type="ECO:0000256" key="2">
    <source>
        <dbReference type="ARBA" id="ARBA00022737"/>
    </source>
</evidence>
<dbReference type="AlphaFoldDB" id="A0A9W7TLC9"/>
<dbReference type="GO" id="GO:0010628">
    <property type="term" value="P:positive regulation of gene expression"/>
    <property type="evidence" value="ECO:0007669"/>
    <property type="project" value="TreeGrafter"/>
</dbReference>
<feature type="non-terminal residue" evidence="5">
    <location>
        <position position="130"/>
    </location>
</feature>
<feature type="domain" description="Galectin" evidence="4">
    <location>
        <begin position="4"/>
        <end position="130"/>
    </location>
</feature>